<keyword evidence="3" id="KW-1185">Reference proteome</keyword>
<dbReference type="InterPro" id="IPR029058">
    <property type="entry name" value="AB_hydrolase_fold"/>
</dbReference>
<organism evidence="2 3">
    <name type="scientific">Paracoccus sanguinis</name>
    <dbReference type="NCBI Taxonomy" id="1545044"/>
    <lineage>
        <taxon>Bacteria</taxon>
        <taxon>Pseudomonadati</taxon>
        <taxon>Pseudomonadota</taxon>
        <taxon>Alphaproteobacteria</taxon>
        <taxon>Rhodobacterales</taxon>
        <taxon>Paracoccaceae</taxon>
        <taxon>Paracoccus</taxon>
    </lineage>
</organism>
<dbReference type="RefSeq" id="WP_074826392.1">
    <property type="nucleotide sequence ID" value="NZ_FNNA01000002.1"/>
</dbReference>
<evidence type="ECO:0000256" key="1">
    <source>
        <dbReference type="SAM" id="MobiDB-lite"/>
    </source>
</evidence>
<name>A0A1H2WQZ2_9RHOB</name>
<accession>A0A1H2WQZ2</accession>
<dbReference type="STRING" id="1545044.SAMN05444276_102241"/>
<evidence type="ECO:0000313" key="3">
    <source>
        <dbReference type="Proteomes" id="UP000182944"/>
    </source>
</evidence>
<dbReference type="EMBL" id="FNNA01000002">
    <property type="protein sequence ID" value="SDW83050.1"/>
    <property type="molecule type" value="Genomic_DNA"/>
</dbReference>
<evidence type="ECO:0008006" key="4">
    <source>
        <dbReference type="Google" id="ProtNLM"/>
    </source>
</evidence>
<dbReference type="AlphaFoldDB" id="A0A1H2WQZ2"/>
<dbReference type="Proteomes" id="UP000182944">
    <property type="component" value="Unassembled WGS sequence"/>
</dbReference>
<reference evidence="3" key="1">
    <citation type="submission" date="2016-10" db="EMBL/GenBank/DDBJ databases">
        <authorList>
            <person name="Varghese N."/>
            <person name="Submissions S."/>
        </authorList>
    </citation>
    <scope>NUCLEOTIDE SEQUENCE [LARGE SCALE GENOMIC DNA]</scope>
    <source>
        <strain evidence="3">DSM 29303</strain>
    </source>
</reference>
<protein>
    <recommendedName>
        <fullName evidence="4">Alpha/beta hydrolase</fullName>
    </recommendedName>
</protein>
<feature type="region of interest" description="Disordered" evidence="1">
    <location>
        <begin position="1"/>
        <end position="30"/>
    </location>
</feature>
<dbReference type="SUPFAM" id="SSF53474">
    <property type="entry name" value="alpha/beta-Hydrolases"/>
    <property type="match status" value="1"/>
</dbReference>
<feature type="compositionally biased region" description="Pro residues" evidence="1">
    <location>
        <begin position="1"/>
        <end position="17"/>
    </location>
</feature>
<dbReference type="OrthoDB" id="7874906at2"/>
<sequence>MPAAPPEPPAPVPGPDEPAPRPDAADAEAELPAADGPQALALPPLVTLAEARPDRAFRVVALRAALWYQPGGEVLVVSLDNLATVEEPLPRPAWLAHRLLPLGYSVLGVQSMAKDWFRNPDAAPLIEGLAAQGFFAGFERVIFLGASMGGFGAINLASLVPGSAVIALSPQSTMNRAIVPFEARFGWAVKNSDWTTPRFLDAAEAAPGLARLVLLYDPLVPEDRLHADRLAGPATERLRVAHATHEAVRVVLKCGALPPLLADVAAGRPVGAAFWQAMRARRTVRKWSRQFMSEVARRRTPREVIAVADRLLEIDRYRFATEAKAVALAKLGDGGGAR</sequence>
<proteinExistence type="predicted"/>
<evidence type="ECO:0000313" key="2">
    <source>
        <dbReference type="EMBL" id="SDW83050.1"/>
    </source>
</evidence>
<dbReference type="Gene3D" id="3.40.50.1820">
    <property type="entry name" value="alpha/beta hydrolase"/>
    <property type="match status" value="1"/>
</dbReference>
<gene>
    <name evidence="2" type="ORF">SAMN05444276_102241</name>
</gene>